<dbReference type="Pfam" id="PF00497">
    <property type="entry name" value="SBP_bac_3"/>
    <property type="match status" value="1"/>
</dbReference>
<sequence length="282" mass="31285">MKKLFSACLALAGLTLLLGACSAKQSSSSNGSWDRIEQSKTLKVATSGTLFPQSYHDDDNNLTGYDVEIIKEVGKRLGLKVEFEEMSVDGMLAALKSGKVDVAGYSEKDGKNADKFLWTRPHKYSFTSMIVRKEDNSGIHSLKDLKGKKAAGAASTNYMKIAKKLGAELVIYDNVTNDVYMNDIVNKRTDVIINDYYLQSMALTAFPDKPIKILEDVYFNPTSASFSLSLDNKVLLEKIDGALEEMRKDGTLTKLSEKFFAGQDVTQEKKFDYETVDISDVE</sequence>
<evidence type="ECO:0000313" key="8">
    <source>
        <dbReference type="Proteomes" id="UP001519349"/>
    </source>
</evidence>
<evidence type="ECO:0000259" key="6">
    <source>
        <dbReference type="SMART" id="SM00062"/>
    </source>
</evidence>
<evidence type="ECO:0000313" key="7">
    <source>
        <dbReference type="EMBL" id="MBP2621962.1"/>
    </source>
</evidence>
<evidence type="ECO:0000256" key="3">
    <source>
        <dbReference type="ARBA" id="ARBA00022729"/>
    </source>
</evidence>
<dbReference type="PROSITE" id="PS01039">
    <property type="entry name" value="SBP_BACTERIAL_3"/>
    <property type="match status" value="1"/>
</dbReference>
<comment type="subcellular location">
    <subcellularLocation>
        <location evidence="1">Cell envelope</location>
    </subcellularLocation>
</comment>
<dbReference type="Proteomes" id="UP001519349">
    <property type="component" value="Unassembled WGS sequence"/>
</dbReference>
<dbReference type="SUPFAM" id="SSF53850">
    <property type="entry name" value="Periplasmic binding protein-like II"/>
    <property type="match status" value="1"/>
</dbReference>
<comment type="caution">
    <text evidence="7">The sequence shown here is derived from an EMBL/GenBank/DDBJ whole genome shotgun (WGS) entry which is preliminary data.</text>
</comment>
<dbReference type="Gene3D" id="3.40.190.10">
    <property type="entry name" value="Periplasmic binding protein-like II"/>
    <property type="match status" value="2"/>
</dbReference>
<accession>A0ABS5AZF6</accession>
<dbReference type="SMART" id="SM00062">
    <property type="entry name" value="PBPb"/>
    <property type="match status" value="1"/>
</dbReference>
<gene>
    <name evidence="7" type="ORF">DHL47_11670</name>
</gene>
<dbReference type="EMBL" id="QFAY01000029">
    <property type="protein sequence ID" value="MBP2621962.1"/>
    <property type="molecule type" value="Genomic_DNA"/>
</dbReference>
<feature type="chain" id="PRO_5045324037" evidence="5">
    <location>
        <begin position="24"/>
        <end position="282"/>
    </location>
</feature>
<comment type="similarity">
    <text evidence="2 4">Belongs to the bacterial solute-binding protein 3 family.</text>
</comment>
<feature type="domain" description="Solute-binding protein family 3/N-terminal" evidence="6">
    <location>
        <begin position="41"/>
        <end position="263"/>
    </location>
</feature>
<evidence type="ECO:0000256" key="2">
    <source>
        <dbReference type="ARBA" id="ARBA00010333"/>
    </source>
</evidence>
<evidence type="ECO:0000256" key="1">
    <source>
        <dbReference type="ARBA" id="ARBA00004196"/>
    </source>
</evidence>
<protein>
    <submittedName>
        <fullName evidence="7">Amino acid ABC transporter substrate-binding protein</fullName>
    </submittedName>
</protein>
<evidence type="ECO:0000256" key="4">
    <source>
        <dbReference type="RuleBase" id="RU003744"/>
    </source>
</evidence>
<reference evidence="7 8" key="1">
    <citation type="submission" date="2018-05" db="EMBL/GenBank/DDBJ databases">
        <title>Draft genome sequence of Streptococcus panodentis CCUG 70867T.</title>
        <authorList>
            <person name="Salva-Serra F."/>
            <person name="Mendez V."/>
            <person name="Jaen-Luchoro D."/>
            <person name="Gonzales-Siles L."/>
            <person name="Karlsson R."/>
            <person name="Engstrom-Jakobsson H."/>
            <person name="Busquets A."/>
            <person name="Gomila M."/>
            <person name="Pineiro-Iglesias B."/>
            <person name="Bennasar-Figueras A."/>
            <person name="Seeger M."/>
            <person name="Moore E."/>
        </authorList>
    </citation>
    <scope>NUCLEOTIDE SEQUENCE [LARGE SCALE GENOMIC DNA]</scope>
    <source>
        <strain evidence="7 8">CCUG 70867</strain>
    </source>
</reference>
<keyword evidence="3 5" id="KW-0732">Signal</keyword>
<feature type="signal peptide" evidence="5">
    <location>
        <begin position="1"/>
        <end position="23"/>
    </location>
</feature>
<dbReference type="RefSeq" id="WP_209551963.1">
    <property type="nucleotide sequence ID" value="NZ_QFAY01000029.1"/>
</dbReference>
<dbReference type="InterPro" id="IPR001638">
    <property type="entry name" value="Solute-binding_3/MltF_N"/>
</dbReference>
<dbReference type="PROSITE" id="PS51257">
    <property type="entry name" value="PROKAR_LIPOPROTEIN"/>
    <property type="match status" value="1"/>
</dbReference>
<evidence type="ECO:0000256" key="5">
    <source>
        <dbReference type="SAM" id="SignalP"/>
    </source>
</evidence>
<keyword evidence="8" id="KW-1185">Reference proteome</keyword>
<dbReference type="PANTHER" id="PTHR35936">
    <property type="entry name" value="MEMBRANE-BOUND LYTIC MUREIN TRANSGLYCOSYLASE F"/>
    <property type="match status" value="1"/>
</dbReference>
<dbReference type="InterPro" id="IPR018313">
    <property type="entry name" value="SBP_3_CS"/>
</dbReference>
<name>A0ABS5AZF6_9STRE</name>
<organism evidence="7 8">
    <name type="scientific">Streptococcus panodentis</name>
    <dbReference type="NCBI Taxonomy" id="1581472"/>
    <lineage>
        <taxon>Bacteria</taxon>
        <taxon>Bacillati</taxon>
        <taxon>Bacillota</taxon>
        <taxon>Bacilli</taxon>
        <taxon>Lactobacillales</taxon>
        <taxon>Streptococcaceae</taxon>
        <taxon>Streptococcus</taxon>
    </lineage>
</organism>
<dbReference type="PANTHER" id="PTHR35936:SF34">
    <property type="entry name" value="ABC TRANSPORTER EXTRACELLULAR-BINDING PROTEIN YCKB-RELATED"/>
    <property type="match status" value="1"/>
</dbReference>
<proteinExistence type="inferred from homology"/>